<dbReference type="AlphaFoldDB" id="A0A3P8CAY6"/>
<keyword evidence="2" id="KW-1185">Reference proteome</keyword>
<dbReference type="Proteomes" id="UP000272942">
    <property type="component" value="Unassembled WGS sequence"/>
</dbReference>
<organism evidence="1 2">
    <name type="scientific">Echinostoma caproni</name>
    <dbReference type="NCBI Taxonomy" id="27848"/>
    <lineage>
        <taxon>Eukaryota</taxon>
        <taxon>Metazoa</taxon>
        <taxon>Spiralia</taxon>
        <taxon>Lophotrochozoa</taxon>
        <taxon>Platyhelminthes</taxon>
        <taxon>Trematoda</taxon>
        <taxon>Digenea</taxon>
        <taxon>Plagiorchiida</taxon>
        <taxon>Echinostomata</taxon>
        <taxon>Echinostomatoidea</taxon>
        <taxon>Echinostomatidae</taxon>
        <taxon>Echinostoma</taxon>
    </lineage>
</organism>
<protein>
    <submittedName>
        <fullName evidence="1">Uncharacterized protein</fullName>
    </submittedName>
</protein>
<gene>
    <name evidence="1" type="ORF">ECPE_LOCUS1355</name>
</gene>
<name>A0A3P8CAY6_9TREM</name>
<accession>A0A3P8CAY6</accession>
<sequence>MSSVKAGEDTLKTAAATGQQPWTETMLCYERDSLYA</sequence>
<evidence type="ECO:0000313" key="2">
    <source>
        <dbReference type="Proteomes" id="UP000272942"/>
    </source>
</evidence>
<proteinExistence type="predicted"/>
<dbReference type="EMBL" id="UZAN01007987">
    <property type="protein sequence ID" value="VDP37347.1"/>
    <property type="molecule type" value="Genomic_DNA"/>
</dbReference>
<evidence type="ECO:0000313" key="1">
    <source>
        <dbReference type="EMBL" id="VDP37347.1"/>
    </source>
</evidence>
<reference evidence="1 2" key="1">
    <citation type="submission" date="2018-11" db="EMBL/GenBank/DDBJ databases">
        <authorList>
            <consortium name="Pathogen Informatics"/>
        </authorList>
    </citation>
    <scope>NUCLEOTIDE SEQUENCE [LARGE SCALE GENOMIC DNA]</scope>
    <source>
        <strain evidence="1 2">Egypt</strain>
    </source>
</reference>